<gene>
    <name evidence="5" type="primary">fastkd1</name>
</gene>
<keyword evidence="5" id="KW-0808">Transferase</keyword>
<dbReference type="GO" id="GO:0016301">
    <property type="term" value="F:kinase activity"/>
    <property type="evidence" value="ECO:0007669"/>
    <property type="project" value="UniProtKB-KW"/>
</dbReference>
<organism evidence="4 5">
    <name type="scientific">Clupea harengus</name>
    <name type="common">Atlantic herring</name>
    <dbReference type="NCBI Taxonomy" id="7950"/>
    <lineage>
        <taxon>Eukaryota</taxon>
        <taxon>Metazoa</taxon>
        <taxon>Chordata</taxon>
        <taxon>Craniata</taxon>
        <taxon>Vertebrata</taxon>
        <taxon>Euteleostomi</taxon>
        <taxon>Actinopterygii</taxon>
        <taxon>Neopterygii</taxon>
        <taxon>Teleostei</taxon>
        <taxon>Clupei</taxon>
        <taxon>Clupeiformes</taxon>
        <taxon>Clupeoidei</taxon>
        <taxon>Clupeidae</taxon>
        <taxon>Clupea</taxon>
    </lineage>
</organism>
<keyword evidence="4" id="KW-1185">Reference proteome</keyword>
<dbReference type="Proteomes" id="UP000515152">
    <property type="component" value="Chromosome 2"/>
</dbReference>
<dbReference type="GO" id="GO:0044528">
    <property type="term" value="P:regulation of mitochondrial mRNA stability"/>
    <property type="evidence" value="ECO:0007669"/>
    <property type="project" value="InterPro"/>
</dbReference>
<dbReference type="OrthoDB" id="385235at2759"/>
<keyword evidence="2" id="KW-0496">Mitochondrion</keyword>
<keyword evidence="5" id="KW-0418">Kinase</keyword>
<reference evidence="5" key="1">
    <citation type="submission" date="2025-08" db="UniProtKB">
        <authorList>
            <consortium name="RefSeq"/>
        </authorList>
    </citation>
    <scope>IDENTIFICATION</scope>
</reference>
<name>A0A6P8GKI5_CLUHA</name>
<dbReference type="KEGG" id="char:105906915"/>
<dbReference type="InterPro" id="IPR050870">
    <property type="entry name" value="FAST_kinase"/>
</dbReference>
<dbReference type="PANTHER" id="PTHR21228">
    <property type="entry name" value="FAST LEU-RICH DOMAIN-CONTAINING"/>
    <property type="match status" value="1"/>
</dbReference>
<accession>A0A6P8GKI5</accession>
<dbReference type="PANTHER" id="PTHR21228:SF29">
    <property type="entry name" value="FAST KINASE DOMAIN-CONTAINING PROTEIN 1, MITOCHONDRIAL"/>
    <property type="match status" value="1"/>
</dbReference>
<dbReference type="InterPro" id="IPR013579">
    <property type="entry name" value="FAST_2"/>
</dbReference>
<evidence type="ECO:0000256" key="1">
    <source>
        <dbReference type="ARBA" id="ARBA00004173"/>
    </source>
</evidence>
<dbReference type="Pfam" id="PF08373">
    <property type="entry name" value="RAP"/>
    <property type="match status" value="1"/>
</dbReference>
<dbReference type="GO" id="GO:0003723">
    <property type="term" value="F:RNA binding"/>
    <property type="evidence" value="ECO:0007669"/>
    <property type="project" value="TreeGrafter"/>
</dbReference>
<dbReference type="CTD" id="79675"/>
<dbReference type="PROSITE" id="PS51286">
    <property type="entry name" value="RAP"/>
    <property type="match status" value="1"/>
</dbReference>
<dbReference type="Pfam" id="PF06743">
    <property type="entry name" value="FAST_1"/>
    <property type="match status" value="1"/>
</dbReference>
<dbReference type="Pfam" id="PF08368">
    <property type="entry name" value="FAST_2"/>
    <property type="match status" value="1"/>
</dbReference>
<sequence>MLRLAPIRFCLSHRLLHTSVAVRDQVMDQLQACAADDQILEVVGRHKAKLSVSHVGSAVSLLWQFQKEKPELLRTINLVRHHPQFLTLRVLAENKISQMDDVTVVDMLYNALRLHVEPHDSLIQQLVTEAWKRLDRFQMPTLSKFSICLNDQYLHHSTLMGEITEILSRKLHLINDARVLTTLMISVSSLSSPRLRDALIKRADVLMDSTDPTKYNNPRRVVQFMRNSKHTHRLLLEKCNGLLLLNVPQMNAEDIAIITGLYQSLQFNNCDFRLASRQRLLELVDSSTDPVAFTRLFATLGPMASLDVRERLEGMALLLADELNGQQALAVAETLEEIHCRNPQLINKIASILHKNLDHYRPVEIARVTQTLMVLHYQSPDLYNRLKTIMLRYLQSSVFPHEVTMLTRVLSMLPSPRLDEAVLARVEAVLPQCSLNNLNTHALATAKWLRHDPTYLHSTPSRYVRLLQSLIRCGHERLGHADRLELLLEELRYLSGEWFEEVLLEESVATCRRLAGQVTTANVPDLAIFLTRINYLSPPLLDRIAEVALEGIQGVHFSATYPTLLPFATLNYNTPLVDELFNACIQRLTPHISSFDPHLLVLLAYALALADYFPEEVIREIFNVDFLAKLDSQLETLPDALNLRIRLRLMELNRAVCLECPEYQVPWFHERYCKHQQKRGNTSVTPVQQQIHKMLGEVLGGINCARVAVLTPYFYTVNFECVLDRQGQPVPYTTPSRLQISEEGKVQWASSATEQERMELPTGAQRIALDFLDPRSFCKNSRHVKGEIHLRKRHLEILGYHVIQIPHYEWNSMELSTQDAWQQYLKKRIFQDLP</sequence>
<dbReference type="GeneID" id="105906915"/>
<protein>
    <submittedName>
        <fullName evidence="5">FAST kinase domain-containing protein 1, mitochondrial</fullName>
    </submittedName>
</protein>
<dbReference type="InterPro" id="IPR010622">
    <property type="entry name" value="FAST_Leu-rich"/>
</dbReference>
<evidence type="ECO:0000313" key="4">
    <source>
        <dbReference type="Proteomes" id="UP000515152"/>
    </source>
</evidence>
<feature type="domain" description="RAP" evidence="3">
    <location>
        <begin position="767"/>
        <end position="827"/>
    </location>
</feature>
<dbReference type="GO" id="GO:0000963">
    <property type="term" value="P:mitochondrial RNA processing"/>
    <property type="evidence" value="ECO:0007669"/>
    <property type="project" value="TreeGrafter"/>
</dbReference>
<dbReference type="AlphaFoldDB" id="A0A6P8GKI5"/>
<dbReference type="InterPro" id="IPR013584">
    <property type="entry name" value="RAP"/>
</dbReference>
<dbReference type="SMART" id="SM00952">
    <property type="entry name" value="RAP"/>
    <property type="match status" value="1"/>
</dbReference>
<evidence type="ECO:0000256" key="2">
    <source>
        <dbReference type="ARBA" id="ARBA00023128"/>
    </source>
</evidence>
<evidence type="ECO:0000259" key="3">
    <source>
        <dbReference type="PROSITE" id="PS51286"/>
    </source>
</evidence>
<evidence type="ECO:0000313" key="5">
    <source>
        <dbReference type="RefSeq" id="XP_031438001.1"/>
    </source>
</evidence>
<dbReference type="GO" id="GO:0005759">
    <property type="term" value="C:mitochondrial matrix"/>
    <property type="evidence" value="ECO:0007669"/>
    <property type="project" value="TreeGrafter"/>
</dbReference>
<comment type="subcellular location">
    <subcellularLocation>
        <location evidence="1">Mitochondrion</location>
    </subcellularLocation>
</comment>
<dbReference type="RefSeq" id="XP_031438001.1">
    <property type="nucleotide sequence ID" value="XM_031582141.2"/>
</dbReference>
<proteinExistence type="predicted"/>
<dbReference type="GO" id="GO:0035770">
    <property type="term" value="C:ribonucleoprotein granule"/>
    <property type="evidence" value="ECO:0007669"/>
    <property type="project" value="TreeGrafter"/>
</dbReference>